<feature type="transmembrane region" description="Helical" evidence="8">
    <location>
        <begin position="33"/>
        <end position="56"/>
    </location>
</feature>
<dbReference type="PANTHER" id="PTHR34979">
    <property type="entry name" value="INNER MEMBRANE PROTEIN YGAZ"/>
    <property type="match status" value="1"/>
</dbReference>
<dbReference type="GO" id="GO:0005886">
    <property type="term" value="C:plasma membrane"/>
    <property type="evidence" value="ECO:0007669"/>
    <property type="project" value="UniProtKB-SubCell"/>
</dbReference>
<evidence type="ECO:0000313" key="10">
    <source>
        <dbReference type="Proteomes" id="UP000240739"/>
    </source>
</evidence>
<evidence type="ECO:0000256" key="7">
    <source>
        <dbReference type="ARBA" id="ARBA00023136"/>
    </source>
</evidence>
<keyword evidence="7 8" id="KW-0472">Membrane</keyword>
<dbReference type="GO" id="GO:1903785">
    <property type="term" value="P:L-valine transmembrane transport"/>
    <property type="evidence" value="ECO:0007669"/>
    <property type="project" value="TreeGrafter"/>
</dbReference>
<accession>A0A2T4UIH2</accession>
<evidence type="ECO:0000256" key="6">
    <source>
        <dbReference type="ARBA" id="ARBA00022989"/>
    </source>
</evidence>
<keyword evidence="6 8" id="KW-1133">Transmembrane helix</keyword>
<evidence type="ECO:0000313" key="9">
    <source>
        <dbReference type="EMBL" id="PTL59027.1"/>
    </source>
</evidence>
<keyword evidence="5 8" id="KW-0812">Transmembrane</keyword>
<feature type="transmembrane region" description="Helical" evidence="8">
    <location>
        <begin position="176"/>
        <end position="194"/>
    </location>
</feature>
<comment type="subcellular location">
    <subcellularLocation>
        <location evidence="1">Cell membrane</location>
        <topology evidence="1">Multi-pass membrane protein</topology>
    </subcellularLocation>
</comment>
<evidence type="ECO:0000256" key="2">
    <source>
        <dbReference type="ARBA" id="ARBA00010735"/>
    </source>
</evidence>
<evidence type="ECO:0000256" key="8">
    <source>
        <dbReference type="SAM" id="Phobius"/>
    </source>
</evidence>
<feature type="transmembrane region" description="Helical" evidence="8">
    <location>
        <begin position="147"/>
        <end position="170"/>
    </location>
</feature>
<dbReference type="InterPro" id="IPR011606">
    <property type="entry name" value="Brnchd-chn_aa_trnsp_permease"/>
</dbReference>
<sequence>MDRRYRRGSHRCAGCRGTRLNARVRRPDPVLRAALAIGLATGAYAVSYGVLAVAAGLSVAQTCAMSALVFTGASQFAVIGVLGAGGSAAAALAPALLLAARNGLYGLALAPVLRGGRLRRGVEAQLVIDESTAMARAQADPHGAHRAFLLTGLSVFVCWNAGSLAGALAGEGIGDPRALGLDAMFPAAFLALLWPQLRDRATRTAAGVGAAVAVALVPVAPAGLPILAAVLGVLPGLRALRAAAPTDDPADAP</sequence>
<name>A0A2T4UIH2_9ACTN</name>
<comment type="caution">
    <text evidence="9">The sequence shown here is derived from an EMBL/GenBank/DDBJ whole genome shotgun (WGS) entry which is preliminary data.</text>
</comment>
<keyword evidence="10" id="KW-1185">Reference proteome</keyword>
<dbReference type="Pfam" id="PF03591">
    <property type="entry name" value="AzlC"/>
    <property type="match status" value="1"/>
</dbReference>
<evidence type="ECO:0000256" key="1">
    <source>
        <dbReference type="ARBA" id="ARBA00004651"/>
    </source>
</evidence>
<proteinExistence type="inferred from homology"/>
<organism evidence="9 10">
    <name type="scientific">Paraconexibacter algicola</name>
    <dbReference type="NCBI Taxonomy" id="2133960"/>
    <lineage>
        <taxon>Bacteria</taxon>
        <taxon>Bacillati</taxon>
        <taxon>Actinomycetota</taxon>
        <taxon>Thermoleophilia</taxon>
        <taxon>Solirubrobacterales</taxon>
        <taxon>Paraconexibacteraceae</taxon>
        <taxon>Paraconexibacter</taxon>
    </lineage>
</organism>
<comment type="similarity">
    <text evidence="2">Belongs to the AzlC family.</text>
</comment>
<evidence type="ECO:0000256" key="5">
    <source>
        <dbReference type="ARBA" id="ARBA00022692"/>
    </source>
</evidence>
<protein>
    <submittedName>
        <fullName evidence="9">Branched-chain amino acid ABC transporter permease</fullName>
    </submittedName>
</protein>
<dbReference type="EMBL" id="PYYB01000001">
    <property type="protein sequence ID" value="PTL59027.1"/>
    <property type="molecule type" value="Genomic_DNA"/>
</dbReference>
<keyword evidence="3" id="KW-0813">Transport</keyword>
<feature type="transmembrane region" description="Helical" evidence="8">
    <location>
        <begin position="76"/>
        <end position="99"/>
    </location>
</feature>
<dbReference type="PANTHER" id="PTHR34979:SF1">
    <property type="entry name" value="INNER MEMBRANE PROTEIN YGAZ"/>
    <property type="match status" value="1"/>
</dbReference>
<dbReference type="Proteomes" id="UP000240739">
    <property type="component" value="Unassembled WGS sequence"/>
</dbReference>
<keyword evidence="4" id="KW-1003">Cell membrane</keyword>
<evidence type="ECO:0000256" key="3">
    <source>
        <dbReference type="ARBA" id="ARBA00022448"/>
    </source>
</evidence>
<reference evidence="9 10" key="1">
    <citation type="submission" date="2018-03" db="EMBL/GenBank/DDBJ databases">
        <title>Aquarubrobacter algicola gen. nov., sp. nov., a novel actinobacterium isolated from shallow eutrophic lake during the end of cyanobacterial harmful algal blooms.</title>
        <authorList>
            <person name="Chun S.J."/>
        </authorList>
    </citation>
    <scope>NUCLEOTIDE SEQUENCE [LARGE SCALE GENOMIC DNA]</scope>
    <source>
        <strain evidence="9 10">Seoho-28</strain>
    </source>
</reference>
<dbReference type="AlphaFoldDB" id="A0A2T4UIH2"/>
<gene>
    <name evidence="9" type="ORF">C7Y72_04870</name>
</gene>
<feature type="transmembrane region" description="Helical" evidence="8">
    <location>
        <begin position="206"/>
        <end position="231"/>
    </location>
</feature>
<evidence type="ECO:0000256" key="4">
    <source>
        <dbReference type="ARBA" id="ARBA00022475"/>
    </source>
</evidence>